<comment type="caution">
    <text evidence="1">The sequence shown here is derived from an EMBL/GenBank/DDBJ whole genome shotgun (WGS) entry which is preliminary data.</text>
</comment>
<evidence type="ECO:0000313" key="2">
    <source>
        <dbReference type="Proteomes" id="UP000035425"/>
    </source>
</evidence>
<evidence type="ECO:0000313" key="1">
    <source>
        <dbReference type="EMBL" id="KLL09580.1"/>
    </source>
</evidence>
<dbReference type="EMBL" id="JWIO01000075">
    <property type="protein sequence ID" value="KLL09580.1"/>
    <property type="molecule type" value="Genomic_DNA"/>
</dbReference>
<name>A0ABR5EYN4_9ACTN</name>
<dbReference type="Proteomes" id="UP000035425">
    <property type="component" value="Unassembled WGS sequence"/>
</dbReference>
<accession>A0ABR5EYN4</accession>
<gene>
    <name evidence="1" type="ORF">FrCorBMG51_23865</name>
</gene>
<keyword evidence="2" id="KW-1185">Reference proteome</keyword>
<reference evidence="1 2" key="1">
    <citation type="submission" date="2014-12" db="EMBL/GenBank/DDBJ databases">
        <title>Frankia sp. BMG5.1 draft genome.</title>
        <authorList>
            <person name="Gtari M."/>
            <person name="Ghodhbane-Gtari F."/>
            <person name="Nouioui I."/>
            <person name="Ktari A."/>
            <person name="Hezbri K."/>
            <person name="Mimouni W."/>
            <person name="Sbissi I."/>
            <person name="Ayari A."/>
            <person name="Yamanaka T."/>
            <person name="Normand P."/>
            <person name="Tisa L.S."/>
            <person name="Boudabous A."/>
        </authorList>
    </citation>
    <scope>NUCLEOTIDE SEQUENCE [LARGE SCALE GENOMIC DNA]</scope>
    <source>
        <strain evidence="1 2">BMG5.1</strain>
    </source>
</reference>
<protein>
    <submittedName>
        <fullName evidence="1">Uncharacterized protein</fullName>
    </submittedName>
</protein>
<organism evidence="1 2">
    <name type="scientific">Protofrankia coriariae</name>
    <dbReference type="NCBI Taxonomy" id="1562887"/>
    <lineage>
        <taxon>Bacteria</taxon>
        <taxon>Bacillati</taxon>
        <taxon>Actinomycetota</taxon>
        <taxon>Actinomycetes</taxon>
        <taxon>Frankiales</taxon>
        <taxon>Frankiaceae</taxon>
        <taxon>Protofrankia</taxon>
    </lineage>
</organism>
<sequence>MAIDLGGHGGDGIGCLTELPADDQAVVGMSCVQMCQRSGAADRGIFQFLGSVGLEHGGVAMQSS</sequence>
<proteinExistence type="predicted"/>